<sequence>MAEQLVTKFSGITAPALSVDGSPEKKSSEIRLPLIYIAPIGTISIVLPFKVTIEIAVDKTVRIVCFDKFSLASNGHGTISSILHPSARIYQNGDKVYSNFYSETKKTAVLGPRGVLFTMDHLKDAYLVSASSFKELPLCLPI</sequence>
<reference evidence="2" key="1">
    <citation type="submission" date="2022-11" db="UniProtKB">
        <authorList>
            <consortium name="WormBaseParasite"/>
        </authorList>
    </citation>
    <scope>IDENTIFICATION</scope>
</reference>
<dbReference type="WBParaSite" id="jg14228">
    <property type="protein sequence ID" value="jg14228"/>
    <property type="gene ID" value="jg14228"/>
</dbReference>
<organism evidence="1 2">
    <name type="scientific">Ditylenchus dipsaci</name>
    <dbReference type="NCBI Taxonomy" id="166011"/>
    <lineage>
        <taxon>Eukaryota</taxon>
        <taxon>Metazoa</taxon>
        <taxon>Ecdysozoa</taxon>
        <taxon>Nematoda</taxon>
        <taxon>Chromadorea</taxon>
        <taxon>Rhabditida</taxon>
        <taxon>Tylenchina</taxon>
        <taxon>Tylenchomorpha</taxon>
        <taxon>Sphaerularioidea</taxon>
        <taxon>Anguinidae</taxon>
        <taxon>Anguininae</taxon>
        <taxon>Ditylenchus</taxon>
    </lineage>
</organism>
<accession>A0A915D0P9</accession>
<keyword evidence="1" id="KW-1185">Reference proteome</keyword>
<protein>
    <submittedName>
        <fullName evidence="2">Uncharacterized protein</fullName>
    </submittedName>
</protein>
<evidence type="ECO:0000313" key="2">
    <source>
        <dbReference type="WBParaSite" id="jg14228"/>
    </source>
</evidence>
<dbReference type="PANTHER" id="PTHR39075:SF1">
    <property type="entry name" value="FI19908P1"/>
    <property type="match status" value="1"/>
</dbReference>
<dbReference type="Proteomes" id="UP000887574">
    <property type="component" value="Unplaced"/>
</dbReference>
<dbReference type="GO" id="GO:0005615">
    <property type="term" value="C:extracellular space"/>
    <property type="evidence" value="ECO:0007669"/>
    <property type="project" value="TreeGrafter"/>
</dbReference>
<dbReference type="AlphaFoldDB" id="A0A915D0P9"/>
<name>A0A915D0P9_9BILA</name>
<evidence type="ECO:0000313" key="1">
    <source>
        <dbReference type="Proteomes" id="UP000887574"/>
    </source>
</evidence>
<proteinExistence type="predicted"/>
<dbReference type="PANTHER" id="PTHR39075">
    <property type="entry name" value="FI19908P1"/>
    <property type="match status" value="1"/>
</dbReference>